<dbReference type="EMBL" id="CP014476">
    <property type="protein sequence ID" value="AMK75564.1"/>
    <property type="molecule type" value="Genomic_DNA"/>
</dbReference>
<accession>A0A140E590</accession>
<evidence type="ECO:0000313" key="1">
    <source>
        <dbReference type="EMBL" id="AMK75564.1"/>
    </source>
</evidence>
<dbReference type="AlphaFoldDB" id="A0A140E590"/>
<dbReference type="KEGG" id="mdn:JT25_003525"/>
<protein>
    <recommendedName>
        <fullName evidence="3">Zinc ribbon-containing protein</fullName>
    </recommendedName>
</protein>
<dbReference type="Proteomes" id="UP000030512">
    <property type="component" value="Chromosome"/>
</dbReference>
<proteinExistence type="predicted"/>
<dbReference type="InterPro" id="IPR009912">
    <property type="entry name" value="DUF1451"/>
</dbReference>
<sequence>MGENKLIKAYDDLMGHLYEALDDTLHSVADALEIAKEKTSALGGHTQEEINKIADYVMRDVEHVATAPSQQNDSNSLSEWLKFDIDLIENFALDAFMDIADKTKVKLAALEMEAKLYHPYKSGEVAGPGTFVCDACGKQIAFKSTSIIPACPECKGGSFSRV</sequence>
<dbReference type="RefSeq" id="WP_036272359.1">
    <property type="nucleotide sequence ID" value="NZ_CP014476.1"/>
</dbReference>
<evidence type="ECO:0000313" key="2">
    <source>
        <dbReference type="Proteomes" id="UP000030512"/>
    </source>
</evidence>
<dbReference type="STRING" id="1538553.JT25_003525"/>
<reference evidence="1 2" key="1">
    <citation type="journal article" date="2015" name="Environ. Microbiol.">
        <title>Methane oxidation coupled to nitrate reduction under hypoxia by the Gammaproteobacterium Methylomonas denitrificans, sp. nov. type strain FJG1.</title>
        <authorList>
            <person name="Kits K.D."/>
            <person name="Klotz M.G."/>
            <person name="Stein L.Y."/>
        </authorList>
    </citation>
    <scope>NUCLEOTIDE SEQUENCE [LARGE SCALE GENOMIC DNA]</scope>
    <source>
        <strain evidence="1 2">FJG1</strain>
    </source>
</reference>
<dbReference type="OrthoDB" id="3174978at2"/>
<gene>
    <name evidence="1" type="ORF">JT25_003525</name>
</gene>
<name>A0A140E590_9GAMM</name>
<organism evidence="1 2">
    <name type="scientific">Methylomonas denitrificans</name>
    <dbReference type="NCBI Taxonomy" id="1538553"/>
    <lineage>
        <taxon>Bacteria</taxon>
        <taxon>Pseudomonadati</taxon>
        <taxon>Pseudomonadota</taxon>
        <taxon>Gammaproteobacteria</taxon>
        <taxon>Methylococcales</taxon>
        <taxon>Methylococcaceae</taxon>
        <taxon>Methylomonas</taxon>
    </lineage>
</organism>
<dbReference type="Pfam" id="PF07295">
    <property type="entry name" value="DUF1451"/>
    <property type="match status" value="1"/>
</dbReference>
<keyword evidence="2" id="KW-1185">Reference proteome</keyword>
<evidence type="ECO:0008006" key="3">
    <source>
        <dbReference type="Google" id="ProtNLM"/>
    </source>
</evidence>